<evidence type="ECO:0000256" key="3">
    <source>
        <dbReference type="ARBA" id="ARBA00023163"/>
    </source>
</evidence>
<sequence>MRAAEKPEIAALPIFAEMETEQRERIFANAFLQVFPPALKLFDVGQKPDFLHILVDGLVELYTSNGDRTTTMAIMRPVRSFILAAAYTDQPYLMSARTLSASRILMIPSALIREAIDNDRALMQAAMKELSFGFRYFVRALTDMKLRQSVERLGNYLLVESDERGGAFQFDIPIEKRTLASLLGMTPENLSRAFSALGSHGVNIEGSVVQIVDRGKLVAFAKPDAFPTNDIASLGL</sequence>
<dbReference type="PROSITE" id="PS50042">
    <property type="entry name" value="CNMP_BINDING_3"/>
    <property type="match status" value="1"/>
</dbReference>
<proteinExistence type="predicted"/>
<gene>
    <name evidence="6" type="ORF">ACFSAG_09445</name>
</gene>
<dbReference type="RefSeq" id="WP_381513969.1">
    <property type="nucleotide sequence ID" value="NZ_JBHUEL010000008.1"/>
</dbReference>
<accession>A0ABW4MFE1</accession>
<dbReference type="SMART" id="SM00419">
    <property type="entry name" value="HTH_CRP"/>
    <property type="match status" value="1"/>
</dbReference>
<dbReference type="InterPro" id="IPR012318">
    <property type="entry name" value="HTH_CRP"/>
</dbReference>
<evidence type="ECO:0000313" key="6">
    <source>
        <dbReference type="EMBL" id="MFD1767067.1"/>
    </source>
</evidence>
<dbReference type="NCBIfam" id="NF006901">
    <property type="entry name" value="PRK09392.1"/>
    <property type="match status" value="1"/>
</dbReference>
<keyword evidence="3" id="KW-0804">Transcription</keyword>
<name>A0ABW4MFE1_9SPHN</name>
<protein>
    <submittedName>
        <fullName evidence="6">Helix-turn-helix domain-containing protein</fullName>
    </submittedName>
</protein>
<organism evidence="6 7">
    <name type="scientific">Sphingorhabdus buctiana</name>
    <dbReference type="NCBI Taxonomy" id="1508805"/>
    <lineage>
        <taxon>Bacteria</taxon>
        <taxon>Pseudomonadati</taxon>
        <taxon>Pseudomonadota</taxon>
        <taxon>Alphaproteobacteria</taxon>
        <taxon>Sphingomonadales</taxon>
        <taxon>Sphingomonadaceae</taxon>
        <taxon>Sphingorhabdus</taxon>
    </lineage>
</organism>
<dbReference type="CDD" id="cd00038">
    <property type="entry name" value="CAP_ED"/>
    <property type="match status" value="1"/>
</dbReference>
<dbReference type="InterPro" id="IPR000595">
    <property type="entry name" value="cNMP-bd_dom"/>
</dbReference>
<dbReference type="SUPFAM" id="SSF51206">
    <property type="entry name" value="cAMP-binding domain-like"/>
    <property type="match status" value="1"/>
</dbReference>
<dbReference type="Pfam" id="PF13545">
    <property type="entry name" value="HTH_Crp_2"/>
    <property type="match status" value="1"/>
</dbReference>
<feature type="domain" description="HTH crp-type" evidence="5">
    <location>
        <begin position="147"/>
        <end position="215"/>
    </location>
</feature>
<dbReference type="Pfam" id="PF00027">
    <property type="entry name" value="cNMP_binding"/>
    <property type="match status" value="1"/>
</dbReference>
<dbReference type="InterPro" id="IPR036388">
    <property type="entry name" value="WH-like_DNA-bd_sf"/>
</dbReference>
<feature type="domain" description="Cyclic nucleotide-binding" evidence="4">
    <location>
        <begin position="14"/>
        <end position="116"/>
    </location>
</feature>
<reference evidence="7" key="1">
    <citation type="journal article" date="2019" name="Int. J. Syst. Evol. Microbiol.">
        <title>The Global Catalogue of Microorganisms (GCM) 10K type strain sequencing project: providing services to taxonomists for standard genome sequencing and annotation.</title>
        <authorList>
            <consortium name="The Broad Institute Genomics Platform"/>
            <consortium name="The Broad Institute Genome Sequencing Center for Infectious Disease"/>
            <person name="Wu L."/>
            <person name="Ma J."/>
        </authorList>
    </citation>
    <scope>NUCLEOTIDE SEQUENCE [LARGE SCALE GENOMIC DNA]</scope>
    <source>
        <strain evidence="7">CGMCC 1.12449</strain>
    </source>
</reference>
<comment type="caution">
    <text evidence="6">The sequence shown here is derived from an EMBL/GenBank/DDBJ whole genome shotgun (WGS) entry which is preliminary data.</text>
</comment>
<evidence type="ECO:0000313" key="7">
    <source>
        <dbReference type="Proteomes" id="UP001597215"/>
    </source>
</evidence>
<evidence type="ECO:0000256" key="2">
    <source>
        <dbReference type="ARBA" id="ARBA00023125"/>
    </source>
</evidence>
<evidence type="ECO:0000256" key="1">
    <source>
        <dbReference type="ARBA" id="ARBA00023015"/>
    </source>
</evidence>
<evidence type="ECO:0000259" key="4">
    <source>
        <dbReference type="PROSITE" id="PS50042"/>
    </source>
</evidence>
<dbReference type="Gene3D" id="2.60.120.10">
    <property type="entry name" value="Jelly Rolls"/>
    <property type="match status" value="1"/>
</dbReference>
<dbReference type="Proteomes" id="UP001597215">
    <property type="component" value="Unassembled WGS sequence"/>
</dbReference>
<keyword evidence="2" id="KW-0238">DNA-binding</keyword>
<dbReference type="InterPro" id="IPR018490">
    <property type="entry name" value="cNMP-bd_dom_sf"/>
</dbReference>
<keyword evidence="7" id="KW-1185">Reference proteome</keyword>
<dbReference type="PROSITE" id="PS51063">
    <property type="entry name" value="HTH_CRP_2"/>
    <property type="match status" value="1"/>
</dbReference>
<keyword evidence="1" id="KW-0805">Transcription regulation</keyword>
<dbReference type="EMBL" id="JBHUEL010000008">
    <property type="protein sequence ID" value="MFD1767067.1"/>
    <property type="molecule type" value="Genomic_DNA"/>
</dbReference>
<evidence type="ECO:0000259" key="5">
    <source>
        <dbReference type="PROSITE" id="PS51063"/>
    </source>
</evidence>
<dbReference type="InterPro" id="IPR014710">
    <property type="entry name" value="RmlC-like_jellyroll"/>
</dbReference>
<dbReference type="InterPro" id="IPR036390">
    <property type="entry name" value="WH_DNA-bd_sf"/>
</dbReference>
<dbReference type="SMART" id="SM00100">
    <property type="entry name" value="cNMP"/>
    <property type="match status" value="1"/>
</dbReference>
<dbReference type="SUPFAM" id="SSF46785">
    <property type="entry name" value="Winged helix' DNA-binding domain"/>
    <property type="match status" value="1"/>
</dbReference>
<dbReference type="Gene3D" id="1.10.10.10">
    <property type="entry name" value="Winged helix-like DNA-binding domain superfamily/Winged helix DNA-binding domain"/>
    <property type="match status" value="1"/>
</dbReference>